<dbReference type="InterPro" id="IPR051836">
    <property type="entry name" value="Kremen_rcpt"/>
</dbReference>
<proteinExistence type="predicted"/>
<dbReference type="EMBL" id="LYXU01000002">
    <property type="protein sequence ID" value="OBS25060.1"/>
    <property type="molecule type" value="Genomic_DNA"/>
</dbReference>
<keyword evidence="3" id="KW-0732">Signal</keyword>
<feature type="compositionally biased region" description="Polar residues" evidence="7">
    <location>
        <begin position="165"/>
        <end position="178"/>
    </location>
</feature>
<evidence type="ECO:0000256" key="4">
    <source>
        <dbReference type="ARBA" id="ARBA00022989"/>
    </source>
</evidence>
<evidence type="ECO:0000313" key="10">
    <source>
        <dbReference type="EMBL" id="OBS25060.1"/>
    </source>
</evidence>
<name>A0A1B8AX37_FUSPO</name>
<sequence length="945" mass="105861">MRESFDDGRLKQDIPGPRSYSFAFVSDDITLFFEAMARLILVYAVLSFWVALAVAQYDYNNLLKGCYQGQSDDFTVGGLASTQPQRERCALVCSQRGNNFVAFGIYNCFCAKSEPAGTNKVDISRCKAQGLDGWNAPKLRKVNRIEDVFVVFNIDPKRQSDDLESTPQDEVKPSQSGSPAALSHSAGRSRPLGCYPGLPLDVDLNTITITEKDRRQCAKACGEKGKAAVVFSGLKCGCTDNPPKASTRVEDIRCALQSTNELYRTDLVYSVWSSGFGVNLEGYIPKVKDYPYKPSEVSTDRSELIHVSGPGCYRSPPTPKNRRYKNLESNCPETCRRFCKEYKKRYMFLQQSDCWCSDEPPSEMEELNRDRCDIRCYADQLSMCGGEYSYSVYDLGTQTRPASLSEKSTGQCFSSRALTSRQVMGISNQEDFLEACINRCKDIGEPLALVHDSKCWCATTYPHDLYSSSPESCNLPCQGDNENHCGGTQDQKLYYSLYTTSVRDGVQKDPRGRPFDFPKRHETTWHGCWREPPRTEHHSHSSHTNTVTSCASYCRRYRSTVAAVRQNSCVCATSYPEHSQRRPDSMCKSSCPGYPYDDCGGPQAWTVVNTGLINHVPYDKPRRKEAGNDNTLNTGSKKALRLGCYDTRSDTWGAVQAYIGNAGPEVCASRCRNMKFPVSAMQGKTCSCGVKIPRRDSRVNGFHCNLSCRDEGSCGGVSTWSIFNSGLQASVQTDANTKPAHGCFKFTRPISTRLIPQVRYVDIFSPNQSRNRGSCTARCAEEGYPVALRHGTKCFCSPGLPQERVRVEDQLCSYQCRGDKLEACGGPSYAYTVYKTDAYMPDLQNEEKLKSKLKPEGKKPKEEIQNPSPDGRHQCLHPALEKANEVFNVVSEKLTAVTLKIQVWFFWIRDKAQHIFDTCLWNVMVFFSNILYRLGFLSAEGAVEL</sequence>
<dbReference type="PANTHER" id="PTHR24269">
    <property type="entry name" value="KREMEN PROTEIN"/>
    <property type="match status" value="1"/>
</dbReference>
<organism evidence="10 11">
    <name type="scientific">Fusarium poae</name>
    <dbReference type="NCBI Taxonomy" id="36050"/>
    <lineage>
        <taxon>Eukaryota</taxon>
        <taxon>Fungi</taxon>
        <taxon>Dikarya</taxon>
        <taxon>Ascomycota</taxon>
        <taxon>Pezizomycotina</taxon>
        <taxon>Sordariomycetes</taxon>
        <taxon>Hypocreomycetidae</taxon>
        <taxon>Hypocreales</taxon>
        <taxon>Nectriaceae</taxon>
        <taxon>Fusarium</taxon>
    </lineage>
</organism>
<accession>A0A1B8AX37</accession>
<evidence type="ECO:0000256" key="5">
    <source>
        <dbReference type="ARBA" id="ARBA00023136"/>
    </source>
</evidence>
<evidence type="ECO:0000256" key="6">
    <source>
        <dbReference type="ARBA" id="ARBA00023180"/>
    </source>
</evidence>
<keyword evidence="11" id="KW-1185">Reference proteome</keyword>
<evidence type="ECO:0000256" key="8">
    <source>
        <dbReference type="SAM" id="Phobius"/>
    </source>
</evidence>
<feature type="domain" description="WSC" evidence="9">
    <location>
        <begin position="638"/>
        <end position="726"/>
    </location>
</feature>
<evidence type="ECO:0000256" key="2">
    <source>
        <dbReference type="ARBA" id="ARBA00022692"/>
    </source>
</evidence>
<dbReference type="PROSITE" id="PS51212">
    <property type="entry name" value="WSC"/>
    <property type="match status" value="5"/>
</dbReference>
<feature type="domain" description="WSC" evidence="9">
    <location>
        <begin position="737"/>
        <end position="837"/>
    </location>
</feature>
<evidence type="ECO:0000256" key="1">
    <source>
        <dbReference type="ARBA" id="ARBA00004167"/>
    </source>
</evidence>
<dbReference type="STRING" id="36050.A0A1B8AX37"/>
<dbReference type="GO" id="GO:0005886">
    <property type="term" value="C:plasma membrane"/>
    <property type="evidence" value="ECO:0007669"/>
    <property type="project" value="TreeGrafter"/>
</dbReference>
<protein>
    <recommendedName>
        <fullName evidence="9">WSC domain-containing protein</fullName>
    </recommendedName>
</protein>
<dbReference type="Pfam" id="PF01822">
    <property type="entry name" value="WSC"/>
    <property type="match status" value="5"/>
</dbReference>
<evidence type="ECO:0000256" key="3">
    <source>
        <dbReference type="ARBA" id="ARBA00022729"/>
    </source>
</evidence>
<dbReference type="SMART" id="SM00321">
    <property type="entry name" value="WSC"/>
    <property type="match status" value="3"/>
</dbReference>
<keyword evidence="2 8" id="KW-0812">Transmembrane</keyword>
<feature type="domain" description="WSC" evidence="9">
    <location>
        <begin position="522"/>
        <end position="611"/>
    </location>
</feature>
<keyword evidence="5 8" id="KW-0472">Membrane</keyword>
<keyword evidence="4 8" id="KW-1133">Transmembrane helix</keyword>
<dbReference type="OMA" id="HETTWHG"/>
<dbReference type="PANTHER" id="PTHR24269:SF16">
    <property type="entry name" value="PROTEIN SLG1"/>
    <property type="match status" value="1"/>
</dbReference>
<feature type="transmembrane region" description="Helical" evidence="8">
    <location>
        <begin position="39"/>
        <end position="57"/>
    </location>
</feature>
<evidence type="ECO:0000259" key="9">
    <source>
        <dbReference type="PROSITE" id="PS51212"/>
    </source>
</evidence>
<feature type="domain" description="WSC" evidence="9">
    <location>
        <begin position="406"/>
        <end position="501"/>
    </location>
</feature>
<comment type="subcellular location">
    <subcellularLocation>
        <location evidence="1">Membrane</location>
        <topology evidence="1">Single-pass membrane protein</topology>
    </subcellularLocation>
</comment>
<evidence type="ECO:0000313" key="11">
    <source>
        <dbReference type="Proteomes" id="UP000091967"/>
    </source>
</evidence>
<feature type="region of interest" description="Disordered" evidence="7">
    <location>
        <begin position="159"/>
        <end position="188"/>
    </location>
</feature>
<gene>
    <name evidence="10" type="ORF">FPOA_05596</name>
</gene>
<feature type="compositionally biased region" description="Basic and acidic residues" evidence="7">
    <location>
        <begin position="850"/>
        <end position="864"/>
    </location>
</feature>
<comment type="caution">
    <text evidence="10">The sequence shown here is derived from an EMBL/GenBank/DDBJ whole genome shotgun (WGS) entry which is preliminary data.</text>
</comment>
<reference evidence="10 11" key="1">
    <citation type="submission" date="2016-06" db="EMBL/GenBank/DDBJ databases">
        <title>Living apart together: crosstalk between the core and supernumerary genomes in a fungal plant pathogen.</title>
        <authorList>
            <person name="Vanheule A."/>
            <person name="Audenaert K."/>
            <person name="Warris S."/>
            <person name="Van De Geest H."/>
            <person name="Schijlen E."/>
            <person name="Hofte M."/>
            <person name="De Saeger S."/>
            <person name="Haesaert G."/>
            <person name="Waalwijk C."/>
            <person name="Van Der Lee T."/>
        </authorList>
    </citation>
    <scope>NUCLEOTIDE SEQUENCE [LARGE SCALE GENOMIC DNA]</scope>
    <source>
        <strain evidence="10 11">2516</strain>
    </source>
</reference>
<feature type="region of interest" description="Disordered" evidence="7">
    <location>
        <begin position="850"/>
        <end position="872"/>
    </location>
</feature>
<dbReference type="AlphaFoldDB" id="A0A1B8AX37"/>
<evidence type="ECO:0000256" key="7">
    <source>
        <dbReference type="SAM" id="MobiDB-lite"/>
    </source>
</evidence>
<dbReference type="Proteomes" id="UP000091967">
    <property type="component" value="Unassembled WGS sequence"/>
</dbReference>
<dbReference type="InterPro" id="IPR002889">
    <property type="entry name" value="WSC_carb-bd"/>
</dbReference>
<feature type="domain" description="WSC" evidence="9">
    <location>
        <begin position="306"/>
        <end position="396"/>
    </location>
</feature>
<keyword evidence="6" id="KW-0325">Glycoprotein</keyword>